<dbReference type="Proteomes" id="UP000886050">
    <property type="component" value="Unassembled WGS sequence"/>
</dbReference>
<comment type="caution">
    <text evidence="4">The sequence shown here is derived from an EMBL/GenBank/DDBJ whole genome shotgun (WGS) entry which is preliminary data.</text>
</comment>
<dbReference type="Pfam" id="PF00994">
    <property type="entry name" value="MoCF_biosynth"/>
    <property type="match status" value="1"/>
</dbReference>
<feature type="domain" description="MoaB/Mog" evidence="3">
    <location>
        <begin position="6"/>
        <end position="150"/>
    </location>
</feature>
<sequence>MKIKVAILTLSDKGARGERKDVSGEVLKEIVDKRLKGEISFYEVLPDEKELIKKKLVELSKKGVDLILTTGGTGGTPRDVTPEATLEVIEKRFQGIEILMMIEGLKITPFASLSRGVVGSRRGTLIINLPGNRWAVKENLLPLIPVIPHLLREIKGQSEECEDLRK</sequence>
<protein>
    <submittedName>
        <fullName evidence="4">MogA/MoaB family molybdenum cofactor biosynthesis protein</fullName>
    </submittedName>
</protein>
<dbReference type="EMBL" id="DRTX01000084">
    <property type="protein sequence ID" value="HHF53015.1"/>
    <property type="molecule type" value="Genomic_DNA"/>
</dbReference>
<dbReference type="Gene3D" id="3.40.980.10">
    <property type="entry name" value="MoaB/Mog-like domain"/>
    <property type="match status" value="1"/>
</dbReference>
<name>A0A7V5HNN8_UNCW3</name>
<dbReference type="NCBIfam" id="TIGR00177">
    <property type="entry name" value="molyb_syn"/>
    <property type="match status" value="1"/>
</dbReference>
<keyword evidence="2" id="KW-0501">Molybdenum cofactor biosynthesis</keyword>
<dbReference type="PROSITE" id="PS01078">
    <property type="entry name" value="MOCF_BIOSYNTHESIS_1"/>
    <property type="match status" value="1"/>
</dbReference>
<dbReference type="InterPro" id="IPR001453">
    <property type="entry name" value="MoaB/Mog_dom"/>
</dbReference>
<dbReference type="InterPro" id="IPR036425">
    <property type="entry name" value="MoaB/Mog-like_dom_sf"/>
</dbReference>
<dbReference type="CDD" id="cd00886">
    <property type="entry name" value="MogA_MoaB"/>
    <property type="match status" value="1"/>
</dbReference>
<gene>
    <name evidence="4" type="ORF">ENL43_01455</name>
</gene>
<dbReference type="SMART" id="SM00852">
    <property type="entry name" value="MoCF_biosynth"/>
    <property type="match status" value="1"/>
</dbReference>
<dbReference type="PANTHER" id="PTHR43764:SF1">
    <property type="entry name" value="MOLYBDOPTERIN MOLYBDOTRANSFERASE"/>
    <property type="match status" value="1"/>
</dbReference>
<evidence type="ECO:0000313" key="4">
    <source>
        <dbReference type="EMBL" id="HHF53015.1"/>
    </source>
</evidence>
<dbReference type="InterPro" id="IPR008284">
    <property type="entry name" value="MoCF_biosynth_CS"/>
</dbReference>
<evidence type="ECO:0000259" key="3">
    <source>
        <dbReference type="SMART" id="SM00852"/>
    </source>
</evidence>
<dbReference type="AlphaFoldDB" id="A0A7V5HNN8"/>
<evidence type="ECO:0000256" key="1">
    <source>
        <dbReference type="ARBA" id="ARBA00005046"/>
    </source>
</evidence>
<proteinExistence type="predicted"/>
<dbReference type="GO" id="GO:0006777">
    <property type="term" value="P:Mo-molybdopterin cofactor biosynthetic process"/>
    <property type="evidence" value="ECO:0007669"/>
    <property type="project" value="UniProtKB-KW"/>
</dbReference>
<reference evidence="4" key="1">
    <citation type="journal article" date="2020" name="mSystems">
        <title>Genome- and Community-Level Interaction Insights into Carbon Utilization and Element Cycling Functions of Hydrothermarchaeota in Hydrothermal Sediment.</title>
        <authorList>
            <person name="Zhou Z."/>
            <person name="Liu Y."/>
            <person name="Xu W."/>
            <person name="Pan J."/>
            <person name="Luo Z.H."/>
            <person name="Li M."/>
        </authorList>
    </citation>
    <scope>NUCLEOTIDE SEQUENCE [LARGE SCALE GENOMIC DNA]</scope>
    <source>
        <strain evidence="4">HyVt-96</strain>
    </source>
</reference>
<accession>A0A7V5HNN8</accession>
<dbReference type="PANTHER" id="PTHR43764">
    <property type="entry name" value="MOLYBDENUM COFACTOR BIOSYNTHESIS"/>
    <property type="match status" value="1"/>
</dbReference>
<dbReference type="InterPro" id="IPR051920">
    <property type="entry name" value="MPT_Adenylyltrnsfr/MoaC-Rel"/>
</dbReference>
<dbReference type="UniPathway" id="UPA00344"/>
<organism evidence="4">
    <name type="scientific">candidate division WOR-3 bacterium</name>
    <dbReference type="NCBI Taxonomy" id="2052148"/>
    <lineage>
        <taxon>Bacteria</taxon>
        <taxon>Bacteria division WOR-3</taxon>
    </lineage>
</organism>
<dbReference type="SUPFAM" id="SSF53218">
    <property type="entry name" value="Molybdenum cofactor biosynthesis proteins"/>
    <property type="match status" value="1"/>
</dbReference>
<comment type="pathway">
    <text evidence="1">Cofactor biosynthesis; molybdopterin biosynthesis.</text>
</comment>
<evidence type="ECO:0000256" key="2">
    <source>
        <dbReference type="ARBA" id="ARBA00023150"/>
    </source>
</evidence>